<dbReference type="Pfam" id="PF00005">
    <property type="entry name" value="ABC_tran"/>
    <property type="match status" value="1"/>
</dbReference>
<dbReference type="CDD" id="cd03257">
    <property type="entry name" value="ABC_NikE_OppD_transporters"/>
    <property type="match status" value="1"/>
</dbReference>
<proteinExistence type="inferred from homology"/>
<dbReference type="InterPro" id="IPR017871">
    <property type="entry name" value="ABC_transporter-like_CS"/>
</dbReference>
<protein>
    <submittedName>
        <fullName evidence="11">ABC transporter ATP-binding protein</fullName>
    </submittedName>
</protein>
<evidence type="ECO:0000256" key="5">
    <source>
        <dbReference type="ARBA" id="ARBA00022519"/>
    </source>
</evidence>
<comment type="similarity">
    <text evidence="2">Belongs to the ABC transporter superfamily.</text>
</comment>
<dbReference type="PANTHER" id="PTHR43297:SF14">
    <property type="entry name" value="ATPASE AAA-TYPE CORE DOMAIN-CONTAINING PROTEIN"/>
    <property type="match status" value="1"/>
</dbReference>
<dbReference type="Gene3D" id="3.40.50.300">
    <property type="entry name" value="P-loop containing nucleotide triphosphate hydrolases"/>
    <property type="match status" value="1"/>
</dbReference>
<evidence type="ECO:0000256" key="8">
    <source>
        <dbReference type="ARBA" id="ARBA00022967"/>
    </source>
</evidence>
<evidence type="ECO:0000256" key="9">
    <source>
        <dbReference type="ARBA" id="ARBA00023136"/>
    </source>
</evidence>
<keyword evidence="9" id="KW-0472">Membrane</keyword>
<dbReference type="GO" id="GO:0005886">
    <property type="term" value="C:plasma membrane"/>
    <property type="evidence" value="ECO:0007669"/>
    <property type="project" value="UniProtKB-SubCell"/>
</dbReference>
<evidence type="ECO:0000256" key="2">
    <source>
        <dbReference type="ARBA" id="ARBA00005417"/>
    </source>
</evidence>
<dbReference type="InterPro" id="IPR027417">
    <property type="entry name" value="P-loop_NTPase"/>
</dbReference>
<evidence type="ECO:0000256" key="3">
    <source>
        <dbReference type="ARBA" id="ARBA00022448"/>
    </source>
</evidence>
<keyword evidence="5" id="KW-0997">Cell inner membrane</keyword>
<dbReference type="GO" id="GO:0005524">
    <property type="term" value="F:ATP binding"/>
    <property type="evidence" value="ECO:0007669"/>
    <property type="project" value="UniProtKB-KW"/>
</dbReference>
<dbReference type="InterPro" id="IPR013563">
    <property type="entry name" value="Oligopep_ABC_C"/>
</dbReference>
<feature type="domain" description="ABC transporter" evidence="10">
    <location>
        <begin position="12"/>
        <end position="267"/>
    </location>
</feature>
<dbReference type="GO" id="GO:0016887">
    <property type="term" value="F:ATP hydrolysis activity"/>
    <property type="evidence" value="ECO:0007669"/>
    <property type="project" value="InterPro"/>
</dbReference>
<evidence type="ECO:0000256" key="7">
    <source>
        <dbReference type="ARBA" id="ARBA00022840"/>
    </source>
</evidence>
<organism evidence="11 12">
    <name type="scientific">Arachnia propionica</name>
    <dbReference type="NCBI Taxonomy" id="1750"/>
    <lineage>
        <taxon>Bacteria</taxon>
        <taxon>Bacillati</taxon>
        <taxon>Actinomycetota</taxon>
        <taxon>Actinomycetes</taxon>
        <taxon>Propionibacteriales</taxon>
        <taxon>Propionibacteriaceae</taxon>
        <taxon>Arachnia</taxon>
    </lineage>
</organism>
<evidence type="ECO:0000256" key="6">
    <source>
        <dbReference type="ARBA" id="ARBA00022741"/>
    </source>
</evidence>
<comment type="caution">
    <text evidence="11">The sequence shown here is derived from an EMBL/GenBank/DDBJ whole genome shotgun (WGS) entry which is preliminary data.</text>
</comment>
<dbReference type="InterPro" id="IPR003593">
    <property type="entry name" value="AAA+_ATPase"/>
</dbReference>
<dbReference type="SMART" id="SM00382">
    <property type="entry name" value="AAA"/>
    <property type="match status" value="1"/>
</dbReference>
<keyword evidence="3" id="KW-0813">Transport</keyword>
<dbReference type="GO" id="GO:0015833">
    <property type="term" value="P:peptide transport"/>
    <property type="evidence" value="ECO:0007669"/>
    <property type="project" value="InterPro"/>
</dbReference>
<evidence type="ECO:0000256" key="1">
    <source>
        <dbReference type="ARBA" id="ARBA00004202"/>
    </source>
</evidence>
<dbReference type="EMBL" id="RQZG01000007">
    <property type="protein sequence ID" value="RRD05180.1"/>
    <property type="molecule type" value="Genomic_DNA"/>
</dbReference>
<evidence type="ECO:0000259" key="10">
    <source>
        <dbReference type="PROSITE" id="PS50893"/>
    </source>
</evidence>
<dbReference type="RefSeq" id="WP_124844512.1">
    <property type="nucleotide sequence ID" value="NZ_RQZG01000007.1"/>
</dbReference>
<dbReference type="InterPro" id="IPR050388">
    <property type="entry name" value="ABC_Ni/Peptide_Import"/>
</dbReference>
<accession>A0A3P1T775</accession>
<dbReference type="Pfam" id="PF08352">
    <property type="entry name" value="oligo_HPY"/>
    <property type="match status" value="1"/>
</dbReference>
<keyword evidence="6" id="KW-0547">Nucleotide-binding</keyword>
<dbReference type="Proteomes" id="UP000280819">
    <property type="component" value="Unassembled WGS sequence"/>
</dbReference>
<keyword evidence="7 11" id="KW-0067">ATP-binding</keyword>
<dbReference type="PROSITE" id="PS00211">
    <property type="entry name" value="ABC_TRANSPORTER_1"/>
    <property type="match status" value="1"/>
</dbReference>
<name>A0A3P1T775_9ACTN</name>
<dbReference type="PROSITE" id="PS50893">
    <property type="entry name" value="ABC_TRANSPORTER_2"/>
    <property type="match status" value="1"/>
</dbReference>
<dbReference type="AlphaFoldDB" id="A0A3P1T775"/>
<dbReference type="OrthoDB" id="5357528at2"/>
<dbReference type="InterPro" id="IPR003439">
    <property type="entry name" value="ABC_transporter-like_ATP-bd"/>
</dbReference>
<evidence type="ECO:0000256" key="4">
    <source>
        <dbReference type="ARBA" id="ARBA00022475"/>
    </source>
</evidence>
<dbReference type="PANTHER" id="PTHR43297">
    <property type="entry name" value="OLIGOPEPTIDE TRANSPORT ATP-BINDING PROTEIN APPD"/>
    <property type="match status" value="1"/>
</dbReference>
<sequence>MSTRSPGAQPLLEISDLAITYATDRRPVTAVSEVTLHLDPQETLVLAGESGCGKTTLALAVLGLLPRGGRISSGTIMLRTKAGERVELTTLSRQAERELRWSELSVVFQGAMNSLNPLLTVRQHFLETARAHAGSPRGAELDSWIEELMGMVMLEPERVLASYPHQLSGGMRQRVLIALGLLLRPRLVVLDEPTTALDVLTQKAIITILRSLQERIGFAMIFITHDLALAAEIADRVAVMYGGRIVELGTTREVFTRPGHPYTQALLGTIPRWDGEPTRLRTIKESLADYLIATEEGTTQSLTSDEDEPTWLSPTHVVAHLPRRIPRRGHG</sequence>
<keyword evidence="8" id="KW-1278">Translocase</keyword>
<comment type="subcellular location">
    <subcellularLocation>
        <location evidence="1">Cell membrane</location>
        <topology evidence="1">Peripheral membrane protein</topology>
    </subcellularLocation>
</comment>
<reference evidence="11 12" key="1">
    <citation type="submission" date="2018-11" db="EMBL/GenBank/DDBJ databases">
        <title>Genomes From Bacteria Associated with the Canine Oral Cavity: a Test Case for Automated Genome-Based Taxonomic Assignment.</title>
        <authorList>
            <person name="Coil D.A."/>
            <person name="Jospin G."/>
            <person name="Darling A.E."/>
            <person name="Wallis C."/>
            <person name="Davis I.J."/>
            <person name="Harris S."/>
            <person name="Eisen J.A."/>
            <person name="Holcombe L.J."/>
            <person name="O'Flynn C."/>
        </authorList>
    </citation>
    <scope>NUCLEOTIDE SEQUENCE [LARGE SCALE GENOMIC DNA]</scope>
    <source>
        <strain evidence="11 12">OH887_COT-365</strain>
    </source>
</reference>
<evidence type="ECO:0000313" key="11">
    <source>
        <dbReference type="EMBL" id="RRD05180.1"/>
    </source>
</evidence>
<evidence type="ECO:0000313" key="12">
    <source>
        <dbReference type="Proteomes" id="UP000280819"/>
    </source>
</evidence>
<gene>
    <name evidence="11" type="ORF">EII34_07525</name>
</gene>
<keyword evidence="4" id="KW-1003">Cell membrane</keyword>
<dbReference type="SUPFAM" id="SSF52540">
    <property type="entry name" value="P-loop containing nucleoside triphosphate hydrolases"/>
    <property type="match status" value="1"/>
</dbReference>